<accession>A0A454CA59</accession>
<sequence>MELLKYSLITKNEFNNEPSKTIETEFVPYTEEVVDEFIHINFIDNNNQECDLLVNSDTLKIKYSGSYIELQKNKRVSNKIQEFSLDFYLKDVFIEGNKISAHYDILVGSDVVASNIINIETKTEK</sequence>
<protein>
    <submittedName>
        <fullName evidence="1">Uncharacterized protein</fullName>
    </submittedName>
</protein>
<evidence type="ECO:0000313" key="1">
    <source>
        <dbReference type="EMBL" id="AYN65584.1"/>
    </source>
</evidence>
<name>A0A454CA59_METHO</name>
<evidence type="ECO:0000313" key="2">
    <source>
        <dbReference type="Proteomes" id="UP000029712"/>
    </source>
</evidence>
<dbReference type="RefSeq" id="WP_036438733.1">
    <property type="nucleotide sequence ID" value="NZ_CP009677.1"/>
</dbReference>
<dbReference type="AlphaFoldDB" id="A0A454CA59"/>
<reference evidence="1 2" key="1">
    <citation type="submission" date="2014-08" db="EMBL/GenBank/DDBJ databases">
        <authorList>
            <person name="Kuleshov K."/>
            <person name="Dedkov V."/>
            <person name="Markelov M."/>
            <person name="Pimkina E."/>
        </authorList>
    </citation>
    <scope>NUCLEOTIDE SEQUENCE [LARGE SCALE GENOMIC DNA]</scope>
    <source>
        <strain evidence="2">TOA</strain>
    </source>
</reference>
<dbReference type="EMBL" id="CP033021">
    <property type="protein sequence ID" value="AYN65584.1"/>
    <property type="molecule type" value="Genomic_DNA"/>
</dbReference>
<dbReference type="Proteomes" id="UP000029712">
    <property type="component" value="Chromosome"/>
</dbReference>
<organism evidence="1 2">
    <name type="scientific">Metamycoplasma hominis</name>
    <name type="common">Mycoplasma hominis</name>
    <dbReference type="NCBI Taxonomy" id="2098"/>
    <lineage>
        <taxon>Bacteria</taxon>
        <taxon>Bacillati</taxon>
        <taxon>Mycoplasmatota</taxon>
        <taxon>Mycoplasmoidales</taxon>
        <taxon>Metamycoplasmataceae</taxon>
        <taxon>Metamycoplasma</taxon>
    </lineage>
</organism>
<gene>
    <name evidence="1" type="ORF">KN71_002730</name>
</gene>
<proteinExistence type="predicted"/>
<reference evidence="1 2" key="2">
    <citation type="submission" date="2018-10" db="EMBL/GenBank/DDBJ databases">
        <title>Detection and isolation of Mycoplasma hominis as a predominant microorganism from pelvic cavity of patient with salpingitis and tubo-ovarian abscess.</title>
        <authorList>
            <person name="Guschin A.E."/>
            <person name="Khayrullina G.A."/>
            <person name="Rakovskaya I.V."/>
            <person name="Shelenkov A.A."/>
            <person name="Shagin D.A."/>
        </authorList>
    </citation>
    <scope>NUCLEOTIDE SEQUENCE [LARGE SCALE GENOMIC DNA]</scope>
    <source>
        <strain evidence="2">TOA</strain>
    </source>
</reference>